<proteinExistence type="inferred from homology"/>
<dbReference type="CDD" id="cd16510">
    <property type="entry name" value="RING-HC_IAPs"/>
    <property type="match status" value="1"/>
</dbReference>
<dbReference type="Pfam" id="PF06140">
    <property type="entry name" value="Ifi-6-16"/>
    <property type="match status" value="1"/>
</dbReference>
<keyword evidence="7" id="KW-1133">Transmembrane helix</keyword>
<evidence type="ECO:0000256" key="8">
    <source>
        <dbReference type="ARBA" id="ARBA00023136"/>
    </source>
</evidence>
<feature type="compositionally biased region" description="Polar residues" evidence="10">
    <location>
        <begin position="263"/>
        <end position="283"/>
    </location>
</feature>
<reference evidence="12" key="1">
    <citation type="submission" date="2022-08" db="UniProtKB">
        <authorList>
            <consortium name="EnsemblMetazoa"/>
        </authorList>
    </citation>
    <scope>IDENTIFICATION</scope>
    <source>
        <strain evidence="12">05x7-T-G4-1.051#20</strain>
    </source>
</reference>
<dbReference type="InterPro" id="IPR001841">
    <property type="entry name" value="Znf_RING"/>
</dbReference>
<dbReference type="EnsemblMetazoa" id="G9054.1">
    <property type="protein sequence ID" value="G9054.1:cds"/>
    <property type="gene ID" value="G9054"/>
</dbReference>
<keyword evidence="8" id="KW-0472">Membrane</keyword>
<dbReference type="GO" id="GO:0008270">
    <property type="term" value="F:zinc ion binding"/>
    <property type="evidence" value="ECO:0007669"/>
    <property type="project" value="UniProtKB-KW"/>
</dbReference>
<name>A0A8W8P1L6_MAGGI</name>
<dbReference type="InterPro" id="IPR051728">
    <property type="entry name" value="RING-FYVE_E3_ubiquitin-ligase"/>
</dbReference>
<dbReference type="Gene3D" id="1.10.533.10">
    <property type="entry name" value="Death Domain, Fas"/>
    <property type="match status" value="1"/>
</dbReference>
<dbReference type="PROSITE" id="PS50089">
    <property type="entry name" value="ZF_RING_2"/>
    <property type="match status" value="1"/>
</dbReference>
<dbReference type="InterPro" id="IPR009311">
    <property type="entry name" value="IFI6/IFI27-like"/>
</dbReference>
<dbReference type="SUPFAM" id="SSF57850">
    <property type="entry name" value="RING/U-box"/>
    <property type="match status" value="1"/>
</dbReference>
<evidence type="ECO:0000256" key="9">
    <source>
        <dbReference type="PROSITE-ProRule" id="PRU00175"/>
    </source>
</evidence>
<evidence type="ECO:0000256" key="10">
    <source>
        <dbReference type="SAM" id="MobiDB-lite"/>
    </source>
</evidence>
<evidence type="ECO:0000256" key="7">
    <source>
        <dbReference type="ARBA" id="ARBA00022989"/>
    </source>
</evidence>
<dbReference type="Proteomes" id="UP000005408">
    <property type="component" value="Unassembled WGS sequence"/>
</dbReference>
<dbReference type="InterPro" id="IPR011029">
    <property type="entry name" value="DEATH-like_dom_sf"/>
</dbReference>
<evidence type="ECO:0000256" key="3">
    <source>
        <dbReference type="ARBA" id="ARBA00022692"/>
    </source>
</evidence>
<dbReference type="Gene3D" id="1.10.1170.10">
    <property type="entry name" value="Inhibitor Of Apoptosis Protein (2mihbC-IAP-1), Chain A"/>
    <property type="match status" value="1"/>
</dbReference>
<sequence>MRLDDMWVTTRGSIRGTGLSLEICEICPDKAQCPYHMNRAVSLQPTQAAATLMWVLVVFLEEDVLSHPIRLEEVQDSSGRNGVEADLQVGNRCMARYYVGDQMHAALIYKRSENPEELKKEYERIMEMMKQKPNEESKFWHYSKVIGGGMLVGGLAVAAAPVALSAAGFTAGGTAATTSGTLAGTLAARLMSMAAMASGGGGAAAASTGGWFAAAQSAGAAGLSATTNFLIGSTAGTLGGFFASRFGKKNTSEQGALPDKSQGLPTRTRNDMNDNQTSRNLSFAESRKTADLLADIYQSNNIPTSQKESCSSLDSTDQNQDEEYLSADIQNISLNADEAEQLHCQNQHLQEEENQCKICLDSEMDTLFEPCGHLCTCGSCASMLRVCPICRNHIKKLHRVYRS</sequence>
<keyword evidence="4" id="KW-0479">Metal-binding</keyword>
<dbReference type="InterPro" id="IPR038213">
    <property type="entry name" value="IFI6/IFI27-like_sf"/>
</dbReference>
<dbReference type="PANTHER" id="PTHR14879:SF5">
    <property type="entry name" value="RING-TYPE DOMAIN-CONTAINING PROTEIN"/>
    <property type="match status" value="1"/>
</dbReference>
<dbReference type="Pfam" id="PF13920">
    <property type="entry name" value="zf-C3HC4_3"/>
    <property type="match status" value="1"/>
</dbReference>
<evidence type="ECO:0000259" key="11">
    <source>
        <dbReference type="PROSITE" id="PS50089"/>
    </source>
</evidence>
<evidence type="ECO:0000256" key="1">
    <source>
        <dbReference type="ARBA" id="ARBA00004141"/>
    </source>
</evidence>
<keyword evidence="3" id="KW-0812">Transmembrane</keyword>
<evidence type="ECO:0000256" key="6">
    <source>
        <dbReference type="ARBA" id="ARBA00022833"/>
    </source>
</evidence>
<evidence type="ECO:0000256" key="2">
    <source>
        <dbReference type="ARBA" id="ARBA00007262"/>
    </source>
</evidence>
<dbReference type="AlphaFoldDB" id="A0A8W8P1L6"/>
<evidence type="ECO:0000313" key="13">
    <source>
        <dbReference type="Proteomes" id="UP000005408"/>
    </source>
</evidence>
<dbReference type="PANTHER" id="PTHR14879">
    <property type="entry name" value="CASPASE REGULATOR, RING FINGER DOMAIN-CONTAINING"/>
    <property type="match status" value="1"/>
</dbReference>
<accession>A0A8W8P1L6</accession>
<comment type="subcellular location">
    <subcellularLocation>
        <location evidence="1">Membrane</location>
        <topology evidence="1">Multi-pass membrane protein</topology>
    </subcellularLocation>
</comment>
<evidence type="ECO:0000313" key="12">
    <source>
        <dbReference type="EnsemblMetazoa" id="G9054.1:cds"/>
    </source>
</evidence>
<keyword evidence="13" id="KW-1185">Reference proteome</keyword>
<feature type="domain" description="RING-type" evidence="11">
    <location>
        <begin position="356"/>
        <end position="391"/>
    </location>
</feature>
<keyword evidence="5 9" id="KW-0863">Zinc-finger</keyword>
<dbReference type="GO" id="GO:0016020">
    <property type="term" value="C:membrane"/>
    <property type="evidence" value="ECO:0007669"/>
    <property type="project" value="UniProtKB-SubCell"/>
</dbReference>
<dbReference type="Gene3D" id="6.10.110.10">
    <property type="match status" value="1"/>
</dbReference>
<evidence type="ECO:0000256" key="4">
    <source>
        <dbReference type="ARBA" id="ARBA00022723"/>
    </source>
</evidence>
<dbReference type="FunFam" id="1.10.1170.10:FF:000002">
    <property type="entry name" value="Baculoviral IAP repeat containing 7"/>
    <property type="match status" value="1"/>
</dbReference>
<protein>
    <recommendedName>
        <fullName evidence="11">RING-type domain-containing protein</fullName>
    </recommendedName>
</protein>
<keyword evidence="6" id="KW-0862">Zinc</keyword>
<evidence type="ECO:0000256" key="5">
    <source>
        <dbReference type="ARBA" id="ARBA00022771"/>
    </source>
</evidence>
<organism evidence="12 13">
    <name type="scientific">Magallana gigas</name>
    <name type="common">Pacific oyster</name>
    <name type="synonym">Crassostrea gigas</name>
    <dbReference type="NCBI Taxonomy" id="29159"/>
    <lineage>
        <taxon>Eukaryota</taxon>
        <taxon>Metazoa</taxon>
        <taxon>Spiralia</taxon>
        <taxon>Lophotrochozoa</taxon>
        <taxon>Mollusca</taxon>
        <taxon>Bivalvia</taxon>
        <taxon>Autobranchia</taxon>
        <taxon>Pteriomorphia</taxon>
        <taxon>Ostreida</taxon>
        <taxon>Ostreoidea</taxon>
        <taxon>Ostreidae</taxon>
        <taxon>Magallana</taxon>
    </lineage>
</organism>
<feature type="region of interest" description="Disordered" evidence="10">
    <location>
        <begin position="250"/>
        <end position="284"/>
    </location>
</feature>
<comment type="similarity">
    <text evidence="2">Belongs to the IFI6/IFI27 family.</text>
</comment>